<keyword evidence="4 5" id="KW-0472">Membrane</keyword>
<accession>A0ABR8Z2G9</accession>
<dbReference type="PANTHER" id="PTHR43471">
    <property type="entry name" value="ABC TRANSPORTER PERMEASE"/>
    <property type="match status" value="1"/>
</dbReference>
<comment type="caution">
    <text evidence="7">The sequence shown here is derived from an EMBL/GenBank/DDBJ whole genome shotgun (WGS) entry which is preliminary data.</text>
</comment>
<gene>
    <name evidence="7" type="ORF">H9624_09360</name>
</gene>
<feature type="transmembrane region" description="Helical" evidence="5">
    <location>
        <begin position="306"/>
        <end position="328"/>
    </location>
</feature>
<evidence type="ECO:0000256" key="3">
    <source>
        <dbReference type="ARBA" id="ARBA00022989"/>
    </source>
</evidence>
<feature type="transmembrane region" description="Helical" evidence="5">
    <location>
        <begin position="185"/>
        <end position="211"/>
    </location>
</feature>
<evidence type="ECO:0000256" key="4">
    <source>
        <dbReference type="ARBA" id="ARBA00023136"/>
    </source>
</evidence>
<feature type="transmembrane region" description="Helical" evidence="5">
    <location>
        <begin position="276"/>
        <end position="299"/>
    </location>
</feature>
<feature type="transmembrane region" description="Helical" evidence="5">
    <location>
        <begin position="365"/>
        <end position="384"/>
    </location>
</feature>
<feature type="transmembrane region" description="Helical" evidence="5">
    <location>
        <begin position="232"/>
        <end position="256"/>
    </location>
</feature>
<keyword evidence="2 5" id="KW-0812">Transmembrane</keyword>
<keyword evidence="3 5" id="KW-1133">Transmembrane helix</keyword>
<dbReference type="Pfam" id="PF12698">
    <property type="entry name" value="ABC2_membrane_3"/>
    <property type="match status" value="1"/>
</dbReference>
<dbReference type="EMBL" id="JACSPO010000004">
    <property type="protein sequence ID" value="MBD8062531.1"/>
    <property type="molecule type" value="Genomic_DNA"/>
</dbReference>
<dbReference type="InterPro" id="IPR013525">
    <property type="entry name" value="ABC2_TM"/>
</dbReference>
<sequence length="406" mass="43210">MSKDSTSRNSTLANVGMVARREVKARFFTKSNLISLAIMVVVIVAGILVLDYFAGREDDGAADFTVAVESGVAELEPQLTAAGTALGTTVEVEELTREEAEPRLTEDLDAFLGGDPARPEMLVDDEADQQLLALVTSAVQAHVLADQVSELGGDPQAFNEALAMAGPQVASVDAEDDADQFGPQYLVAVLAISLLLFALIGSGSLIAMGVVEEKTSRVVEILLATIRPSELLAGKILGIGIVSLVQVVVLSAAAAVPAMATGLLEGFEIDLGGTMLLVLLWFFLGFAVFALLFGGFAALISRQEEIGAVTTPLMFLMFVPYYLAMFMVTSDPDSTPVRILSQIPFFSPFMMPVRNVFGGVETWELLLSIGIALVTIPVLVWLAARVYRRGVLHTGGRMKLTDALRG</sequence>
<proteinExistence type="predicted"/>
<feature type="domain" description="ABC-2 type transporter transmembrane" evidence="6">
    <location>
        <begin position="33"/>
        <end position="384"/>
    </location>
</feature>
<evidence type="ECO:0000256" key="2">
    <source>
        <dbReference type="ARBA" id="ARBA00022692"/>
    </source>
</evidence>
<dbReference type="PANTHER" id="PTHR43471:SF3">
    <property type="entry name" value="ABC TRANSPORTER PERMEASE PROTEIN NATB"/>
    <property type="match status" value="1"/>
</dbReference>
<name>A0ABR8Z2G9_9MICO</name>
<evidence type="ECO:0000259" key="6">
    <source>
        <dbReference type="Pfam" id="PF12698"/>
    </source>
</evidence>
<protein>
    <submittedName>
        <fullName evidence="7">ABC transporter permease</fullName>
    </submittedName>
</protein>
<dbReference type="RefSeq" id="WP_251839639.1">
    <property type="nucleotide sequence ID" value="NZ_JACSPO010000004.1"/>
</dbReference>
<organism evidence="7 8">
    <name type="scientific">Oceanitalea stevensii</name>
    <dbReference type="NCBI Taxonomy" id="2763072"/>
    <lineage>
        <taxon>Bacteria</taxon>
        <taxon>Bacillati</taxon>
        <taxon>Actinomycetota</taxon>
        <taxon>Actinomycetes</taxon>
        <taxon>Micrococcales</taxon>
        <taxon>Bogoriellaceae</taxon>
        <taxon>Georgenia</taxon>
    </lineage>
</organism>
<reference evidence="7 8" key="1">
    <citation type="submission" date="2020-08" db="EMBL/GenBank/DDBJ databases">
        <title>A Genomic Blueprint of the Chicken Gut Microbiome.</title>
        <authorList>
            <person name="Gilroy R."/>
            <person name="Ravi A."/>
            <person name="Getino M."/>
            <person name="Pursley I."/>
            <person name="Horton D.L."/>
            <person name="Alikhan N.-F."/>
            <person name="Baker D."/>
            <person name="Gharbi K."/>
            <person name="Hall N."/>
            <person name="Watson M."/>
            <person name="Adriaenssens E.M."/>
            <person name="Foster-Nyarko E."/>
            <person name="Jarju S."/>
            <person name="Secka A."/>
            <person name="Antonio M."/>
            <person name="Oren A."/>
            <person name="Chaudhuri R."/>
            <person name="La Ragione R.M."/>
            <person name="Hildebrand F."/>
            <person name="Pallen M.J."/>
        </authorList>
    </citation>
    <scope>NUCLEOTIDE SEQUENCE [LARGE SCALE GENOMIC DNA]</scope>
    <source>
        <strain evidence="7 8">Sa1BUA1</strain>
    </source>
</reference>
<keyword evidence="8" id="KW-1185">Reference proteome</keyword>
<evidence type="ECO:0000313" key="8">
    <source>
        <dbReference type="Proteomes" id="UP000661894"/>
    </source>
</evidence>
<evidence type="ECO:0000256" key="1">
    <source>
        <dbReference type="ARBA" id="ARBA00004141"/>
    </source>
</evidence>
<comment type="subcellular location">
    <subcellularLocation>
        <location evidence="1">Membrane</location>
        <topology evidence="1">Multi-pass membrane protein</topology>
    </subcellularLocation>
</comment>
<evidence type="ECO:0000313" key="7">
    <source>
        <dbReference type="EMBL" id="MBD8062531.1"/>
    </source>
</evidence>
<dbReference type="Proteomes" id="UP000661894">
    <property type="component" value="Unassembled WGS sequence"/>
</dbReference>
<evidence type="ECO:0000256" key="5">
    <source>
        <dbReference type="SAM" id="Phobius"/>
    </source>
</evidence>
<feature type="transmembrane region" description="Helical" evidence="5">
    <location>
        <begin position="33"/>
        <end position="54"/>
    </location>
</feature>